<evidence type="ECO:0000313" key="7">
    <source>
        <dbReference type="Proteomes" id="UP001597104"/>
    </source>
</evidence>
<proteinExistence type="inferred from homology"/>
<dbReference type="RefSeq" id="WP_306438922.1">
    <property type="nucleotide sequence ID" value="NZ_BJDN01000010.1"/>
</dbReference>
<dbReference type="CDD" id="cd00540">
    <property type="entry name" value="AAG"/>
    <property type="match status" value="1"/>
</dbReference>
<dbReference type="Gene3D" id="3.10.300.10">
    <property type="entry name" value="Methylpurine-DNA glycosylase (MPG)"/>
    <property type="match status" value="1"/>
</dbReference>
<dbReference type="InterPro" id="IPR036995">
    <property type="entry name" value="MPG_sf"/>
</dbReference>
<evidence type="ECO:0000256" key="4">
    <source>
        <dbReference type="ARBA" id="ARBA00023204"/>
    </source>
</evidence>
<comment type="caution">
    <text evidence="6">The sequence shown here is derived from an EMBL/GenBank/DDBJ whole genome shotgun (WGS) entry which is preliminary data.</text>
</comment>
<dbReference type="NCBIfam" id="TIGR00567">
    <property type="entry name" value="3mg"/>
    <property type="match status" value="1"/>
</dbReference>
<evidence type="ECO:0000313" key="6">
    <source>
        <dbReference type="EMBL" id="MFD0897630.1"/>
    </source>
</evidence>
<organism evidence="6 7">
    <name type="scientific">Loigolactobacillus binensis</name>
    <dbReference type="NCBI Taxonomy" id="2559922"/>
    <lineage>
        <taxon>Bacteria</taxon>
        <taxon>Bacillati</taxon>
        <taxon>Bacillota</taxon>
        <taxon>Bacilli</taxon>
        <taxon>Lactobacillales</taxon>
        <taxon>Lactobacillaceae</taxon>
        <taxon>Loigolactobacillus</taxon>
    </lineage>
</organism>
<evidence type="ECO:0000256" key="5">
    <source>
        <dbReference type="HAMAP-Rule" id="MF_00527"/>
    </source>
</evidence>
<dbReference type="InterPro" id="IPR011034">
    <property type="entry name" value="Formyl_transferase-like_C_sf"/>
</dbReference>
<dbReference type="EC" id="3.2.2.-" evidence="5"/>
<name>A0ABW3EE51_9LACO</name>
<dbReference type="Proteomes" id="UP001597104">
    <property type="component" value="Unassembled WGS sequence"/>
</dbReference>
<gene>
    <name evidence="6" type="ORF">ACFQZ7_07735</name>
</gene>
<dbReference type="PANTHER" id="PTHR10429">
    <property type="entry name" value="DNA-3-METHYLADENINE GLYCOSYLASE"/>
    <property type="match status" value="1"/>
</dbReference>
<keyword evidence="4 5" id="KW-0234">DNA repair</keyword>
<dbReference type="Pfam" id="PF02245">
    <property type="entry name" value="Pur_DNA_glyco"/>
    <property type="match status" value="1"/>
</dbReference>
<dbReference type="SUPFAM" id="SSF50486">
    <property type="entry name" value="FMT C-terminal domain-like"/>
    <property type="match status" value="1"/>
</dbReference>
<accession>A0ABW3EE51</accession>
<evidence type="ECO:0000256" key="1">
    <source>
        <dbReference type="ARBA" id="ARBA00009232"/>
    </source>
</evidence>
<dbReference type="PANTHER" id="PTHR10429:SF0">
    <property type="entry name" value="DNA-3-METHYLADENINE GLYCOSYLASE"/>
    <property type="match status" value="1"/>
</dbReference>
<comment type="similarity">
    <text evidence="1 5">Belongs to the DNA glycosylase MPG family.</text>
</comment>
<sequence length="209" mass="23120">MLQDYFEQGDTTTLARQLLGKQLFYHSPAGVLSGYIVETEAYLGELDRAAHAFAGHRSPKNEALYQAGGTIYIYTIYGQYLLNVSTQPQGVPQGILIRGLQPHLGQAIMRQHRPHARTDFELTNGPGKLMAALGIQDLSLNLQNYTDSALTLNLTAGKRPLKIEAASRIGIGVQGKWQAAPLRFYVAHNPFVSKIPKRALNLENYGWQS</sequence>
<dbReference type="HAMAP" id="MF_00527">
    <property type="entry name" value="3MGH"/>
    <property type="match status" value="1"/>
</dbReference>
<dbReference type="InterPro" id="IPR003180">
    <property type="entry name" value="MPG"/>
</dbReference>
<keyword evidence="7" id="KW-1185">Reference proteome</keyword>
<reference evidence="7" key="1">
    <citation type="journal article" date="2019" name="Int. J. Syst. Evol. Microbiol.">
        <title>The Global Catalogue of Microorganisms (GCM) 10K type strain sequencing project: providing services to taxonomists for standard genome sequencing and annotation.</title>
        <authorList>
            <consortium name="The Broad Institute Genomics Platform"/>
            <consortium name="The Broad Institute Genome Sequencing Center for Infectious Disease"/>
            <person name="Wu L."/>
            <person name="Ma J."/>
        </authorList>
    </citation>
    <scope>NUCLEOTIDE SEQUENCE [LARGE SCALE GENOMIC DNA]</scope>
    <source>
        <strain evidence="7">CCM 8925</strain>
    </source>
</reference>
<evidence type="ECO:0000256" key="2">
    <source>
        <dbReference type="ARBA" id="ARBA00022763"/>
    </source>
</evidence>
<evidence type="ECO:0000256" key="3">
    <source>
        <dbReference type="ARBA" id="ARBA00022801"/>
    </source>
</evidence>
<dbReference type="EMBL" id="JBHTIO010000037">
    <property type="protein sequence ID" value="MFD0897630.1"/>
    <property type="molecule type" value="Genomic_DNA"/>
</dbReference>
<protein>
    <recommendedName>
        <fullName evidence="5">Putative 3-methyladenine DNA glycosylase</fullName>
        <ecNumber evidence="5">3.2.2.-</ecNumber>
    </recommendedName>
</protein>
<keyword evidence="3 5" id="KW-0378">Hydrolase</keyword>
<keyword evidence="2 5" id="KW-0227">DNA damage</keyword>